<dbReference type="EMBL" id="FPHM01000055">
    <property type="protein sequence ID" value="SFV59036.1"/>
    <property type="molecule type" value="Genomic_DNA"/>
</dbReference>
<feature type="transmembrane region" description="Helical" evidence="1">
    <location>
        <begin position="6"/>
        <end position="25"/>
    </location>
</feature>
<sequence length="93" mass="11267">MAELFFGLFEMFIRSVFKILQFIFIKVKRKKLIKEWHSSWRDKIEITIGALLLIGFASWGFYFFGLLIYEYYYPPEKTLTEKILDTAFEKLLH</sequence>
<reference evidence="2" key="1">
    <citation type="submission" date="2016-10" db="EMBL/GenBank/DDBJ databases">
        <authorList>
            <person name="de Groot N.N."/>
        </authorList>
    </citation>
    <scope>NUCLEOTIDE SEQUENCE</scope>
</reference>
<protein>
    <submittedName>
        <fullName evidence="2">Uncharacterized protein</fullName>
    </submittedName>
</protein>
<proteinExistence type="predicted"/>
<keyword evidence="1" id="KW-1133">Transmembrane helix</keyword>
<evidence type="ECO:0000256" key="1">
    <source>
        <dbReference type="SAM" id="Phobius"/>
    </source>
</evidence>
<feature type="transmembrane region" description="Helical" evidence="1">
    <location>
        <begin position="46"/>
        <end position="69"/>
    </location>
</feature>
<evidence type="ECO:0000313" key="2">
    <source>
        <dbReference type="EMBL" id="SFV59036.1"/>
    </source>
</evidence>
<dbReference type="AlphaFoldDB" id="A0A1W1BZV4"/>
<name>A0A1W1BZV4_9ZZZZ</name>
<gene>
    <name evidence="2" type="ORF">MNB_SV-13-146</name>
</gene>
<keyword evidence="1" id="KW-0812">Transmembrane</keyword>
<organism evidence="2">
    <name type="scientific">hydrothermal vent metagenome</name>
    <dbReference type="NCBI Taxonomy" id="652676"/>
    <lineage>
        <taxon>unclassified sequences</taxon>
        <taxon>metagenomes</taxon>
        <taxon>ecological metagenomes</taxon>
    </lineage>
</organism>
<keyword evidence="1" id="KW-0472">Membrane</keyword>
<accession>A0A1W1BZV4</accession>